<feature type="compositionally biased region" description="Polar residues" evidence="1">
    <location>
        <begin position="335"/>
        <end position="344"/>
    </location>
</feature>
<dbReference type="Proteomes" id="UP000761534">
    <property type="component" value="Unassembled WGS sequence"/>
</dbReference>
<feature type="compositionally biased region" description="Basic and acidic residues" evidence="1">
    <location>
        <begin position="518"/>
        <end position="536"/>
    </location>
</feature>
<feature type="compositionally biased region" description="Basic and acidic residues" evidence="1">
    <location>
        <begin position="141"/>
        <end position="152"/>
    </location>
</feature>
<protein>
    <submittedName>
        <fullName evidence="2">Uncharacterized protein</fullName>
    </submittedName>
</protein>
<feature type="compositionally biased region" description="Polar residues" evidence="1">
    <location>
        <begin position="282"/>
        <end position="295"/>
    </location>
</feature>
<feature type="compositionally biased region" description="Pro residues" evidence="1">
    <location>
        <begin position="583"/>
        <end position="601"/>
    </location>
</feature>
<feature type="compositionally biased region" description="Low complexity" evidence="1">
    <location>
        <begin position="296"/>
        <end position="320"/>
    </location>
</feature>
<feature type="compositionally biased region" description="Acidic residues" evidence="1">
    <location>
        <begin position="499"/>
        <end position="516"/>
    </location>
</feature>
<feature type="compositionally biased region" description="Basic residues" evidence="1">
    <location>
        <begin position="1"/>
        <end position="11"/>
    </location>
</feature>
<organism evidence="2 3">
    <name type="scientific">Trichomonascus ciferrii</name>
    <dbReference type="NCBI Taxonomy" id="44093"/>
    <lineage>
        <taxon>Eukaryota</taxon>
        <taxon>Fungi</taxon>
        <taxon>Dikarya</taxon>
        <taxon>Ascomycota</taxon>
        <taxon>Saccharomycotina</taxon>
        <taxon>Dipodascomycetes</taxon>
        <taxon>Dipodascales</taxon>
        <taxon>Trichomonascaceae</taxon>
        <taxon>Trichomonascus</taxon>
        <taxon>Trichomonascus ciferrii complex</taxon>
    </lineage>
</organism>
<evidence type="ECO:0000313" key="2">
    <source>
        <dbReference type="EMBL" id="KAA8915998.1"/>
    </source>
</evidence>
<feature type="compositionally biased region" description="Basic and acidic residues" evidence="1">
    <location>
        <begin position="67"/>
        <end position="87"/>
    </location>
</feature>
<evidence type="ECO:0000313" key="3">
    <source>
        <dbReference type="Proteomes" id="UP000761534"/>
    </source>
</evidence>
<feature type="compositionally biased region" description="Acidic residues" evidence="1">
    <location>
        <begin position="96"/>
        <end position="108"/>
    </location>
</feature>
<dbReference type="AlphaFoldDB" id="A0A642V838"/>
<feature type="compositionally biased region" description="Basic and acidic residues" evidence="1">
    <location>
        <begin position="109"/>
        <end position="121"/>
    </location>
</feature>
<feature type="region of interest" description="Disordered" evidence="1">
    <location>
        <begin position="1"/>
        <end position="623"/>
    </location>
</feature>
<sequence length="637" mass="71227">MANKKRGKRGKGQNQQNKGPEKQQQPTTEQQPANDVEEDVSTDEHVSDDNFHDTNETLDSSQVFDEVTQRNDDKESVTGEIARRSYVEVDTIDYGREDEEPEQEQGEPEPEHEPETVVVEKQEEEGDKGLLDPNESSLQIDEAHESDFESEHVLITPSSPVPPRQTLEDNEAENEQYTVHKEERPVEEEEEEEQDEDTPEKEADRPETDDIVSQEVPENNTEVSSPEQQHSSPDDELEIEQKPITTPLQTTFDTEHQPEEEGEEAKTPAQKSQQEEELQLSPETTTAYSPVQRANSMSSPRSVSSVESSDSKKSASGTVSYESQYNNKDRLVSRLVSNFESQMQDSKPYPKPDSPSGSRSFSRSRAKMIGMSLMNGVNSNSPPASPPNLSELNVTKQRSNDSNGSQEEQNMPKSQSVPGQLSDMSTSKRTFSGGTHIRKLSLGQSSTESNSTEKPNPLRKLSLASNLNNAESIVEEQHHVELDAPQKLEESPQLQEDVQQQEEETTQTEETEEQPLEDISKELEPVPTEEPPKETVEPVSQLGDPVEFRQAASTDEWDEPADVGEINFAADLQESIKQDSAHAPPPPLDTTTPRDPPPRSPEPTITLEPIEKPQPEPHQSNDNLIFGVCVVGFHHHR</sequence>
<feature type="compositionally biased region" description="Polar residues" evidence="1">
    <location>
        <begin position="394"/>
        <end position="433"/>
    </location>
</feature>
<feature type="compositionally biased region" description="Low complexity" evidence="1">
    <location>
        <begin position="378"/>
        <end position="393"/>
    </location>
</feature>
<feature type="compositionally biased region" description="Low complexity" evidence="1">
    <location>
        <begin position="12"/>
        <end position="32"/>
    </location>
</feature>
<evidence type="ECO:0000256" key="1">
    <source>
        <dbReference type="SAM" id="MobiDB-lite"/>
    </source>
</evidence>
<proteinExistence type="predicted"/>
<dbReference type="VEuPathDB" id="FungiDB:TRICI_001813"/>
<feature type="compositionally biased region" description="Low complexity" evidence="1">
    <location>
        <begin position="354"/>
        <end position="363"/>
    </location>
</feature>
<feature type="compositionally biased region" description="Polar residues" evidence="1">
    <location>
        <begin position="216"/>
        <end position="231"/>
    </location>
</feature>
<reference evidence="2" key="1">
    <citation type="journal article" date="2019" name="G3 (Bethesda)">
        <title>Genome Assemblies of Two Rare Opportunistic Yeast Pathogens: Diutina rugosa (syn. Candida rugosa) and Trichomonascus ciferrii (syn. Candida ciferrii).</title>
        <authorList>
            <person name="Mixao V."/>
            <person name="Saus E."/>
            <person name="Hansen A.P."/>
            <person name="Lass-Florl C."/>
            <person name="Gabaldon T."/>
        </authorList>
    </citation>
    <scope>NUCLEOTIDE SEQUENCE</scope>
    <source>
        <strain evidence="2">CBS 4856</strain>
    </source>
</reference>
<dbReference type="EMBL" id="SWFS01000128">
    <property type="protein sequence ID" value="KAA8915998.1"/>
    <property type="molecule type" value="Genomic_DNA"/>
</dbReference>
<gene>
    <name evidence="2" type="ORF">TRICI_001813</name>
</gene>
<feature type="compositionally biased region" description="Basic and acidic residues" evidence="1">
    <location>
        <begin position="475"/>
        <end position="490"/>
    </location>
</feature>
<feature type="compositionally biased region" description="Basic and acidic residues" evidence="1">
    <location>
        <begin position="42"/>
        <end position="55"/>
    </location>
</feature>
<keyword evidence="3" id="KW-1185">Reference proteome</keyword>
<feature type="compositionally biased region" description="Polar residues" evidence="1">
    <location>
        <begin position="442"/>
        <end position="454"/>
    </location>
</feature>
<feature type="compositionally biased region" description="Polar residues" evidence="1">
    <location>
        <begin position="243"/>
        <end position="252"/>
    </location>
</feature>
<feature type="compositionally biased region" description="Acidic residues" evidence="1">
    <location>
        <begin position="185"/>
        <end position="199"/>
    </location>
</feature>
<name>A0A642V838_9ASCO</name>
<accession>A0A642V838</accession>
<comment type="caution">
    <text evidence="2">The sequence shown here is derived from an EMBL/GenBank/DDBJ whole genome shotgun (WGS) entry which is preliminary data.</text>
</comment>